<accession>A0A845QCS6</accession>
<proteinExistence type="predicted"/>
<sequence>MPLYLCNARPGAVSDTAKAQIAGDITRIHCEATGAPPAFVHVFFFEDGLAPDIGEGTIALYGNIRRGRTDAQKDQIKADMRHAVHQRTNVPLDGIGMSLQDVPASWVMEGGDIMPEPGEEAAWLVAHEAKVAAAKSA</sequence>
<dbReference type="RefSeq" id="WP_160587932.1">
    <property type="nucleotide sequence ID" value="NZ_BMHN01000001.1"/>
</dbReference>
<dbReference type="OrthoDB" id="118855at2"/>
<dbReference type="Gene3D" id="3.30.429.10">
    <property type="entry name" value="Macrophage Migration Inhibitory Factor"/>
    <property type="match status" value="1"/>
</dbReference>
<keyword evidence="2" id="KW-1185">Reference proteome</keyword>
<dbReference type="GeneID" id="300654736"/>
<comment type="caution">
    <text evidence="1">The sequence shown here is derived from an EMBL/GenBank/DDBJ whole genome shotgun (WGS) entry which is preliminary data.</text>
</comment>
<dbReference type="AlphaFoldDB" id="A0A845QCS6"/>
<dbReference type="SUPFAM" id="SSF55331">
    <property type="entry name" value="Tautomerase/MIF"/>
    <property type="match status" value="1"/>
</dbReference>
<dbReference type="Proteomes" id="UP000470384">
    <property type="component" value="Unassembled WGS sequence"/>
</dbReference>
<dbReference type="EMBL" id="WXYQ01000006">
    <property type="protein sequence ID" value="NBG96026.1"/>
    <property type="molecule type" value="Genomic_DNA"/>
</dbReference>
<dbReference type="InterPro" id="IPR014347">
    <property type="entry name" value="Tautomerase/MIF_sf"/>
</dbReference>
<evidence type="ECO:0000313" key="1">
    <source>
        <dbReference type="EMBL" id="NBG96026.1"/>
    </source>
</evidence>
<gene>
    <name evidence="1" type="ORF">GTQ45_09815</name>
</gene>
<organism evidence="1 2">
    <name type="scientific">Pyruvatibacter mobilis</name>
    <dbReference type="NCBI Taxonomy" id="1712261"/>
    <lineage>
        <taxon>Bacteria</taxon>
        <taxon>Pseudomonadati</taxon>
        <taxon>Pseudomonadota</taxon>
        <taxon>Alphaproteobacteria</taxon>
        <taxon>Hyphomicrobiales</taxon>
        <taxon>Parvibaculaceae</taxon>
        <taxon>Pyruvatibacter</taxon>
    </lineage>
</organism>
<evidence type="ECO:0000313" key="2">
    <source>
        <dbReference type="Proteomes" id="UP000470384"/>
    </source>
</evidence>
<protein>
    <recommendedName>
        <fullName evidence="3">Phenylpyruvate tautomerase PptA, 4-oxalocrotonate tautomerase family</fullName>
    </recommendedName>
</protein>
<evidence type="ECO:0008006" key="3">
    <source>
        <dbReference type="Google" id="ProtNLM"/>
    </source>
</evidence>
<reference evidence="1 2" key="1">
    <citation type="journal article" date="2016" name="Int. J. Syst. Evol. Microbiol.">
        <title>Pyruvatibacter mobilis gen. nov., sp. nov., a marine bacterium from the culture broth of Picochlorum sp. 122.</title>
        <authorList>
            <person name="Wang G."/>
            <person name="Tang M."/>
            <person name="Wu H."/>
            <person name="Dai S."/>
            <person name="Li T."/>
            <person name="Chen C."/>
            <person name="He H."/>
            <person name="Fan J."/>
            <person name="Xiang W."/>
            <person name="Li X."/>
        </authorList>
    </citation>
    <scope>NUCLEOTIDE SEQUENCE [LARGE SCALE GENOMIC DNA]</scope>
    <source>
        <strain evidence="1 2">GYP-11</strain>
    </source>
</reference>
<name>A0A845QCS6_9HYPH</name>